<feature type="signal peptide" evidence="1">
    <location>
        <begin position="1"/>
        <end position="21"/>
    </location>
</feature>
<keyword evidence="3" id="KW-1185">Reference proteome</keyword>
<evidence type="ECO:0000256" key="1">
    <source>
        <dbReference type="SAM" id="SignalP"/>
    </source>
</evidence>
<feature type="chain" id="PRO_5007462632" description="Lipocalin-like domain-containing protein" evidence="1">
    <location>
        <begin position="22"/>
        <end position="149"/>
    </location>
</feature>
<dbReference type="EMBL" id="LSDK01000005">
    <property type="protein sequence ID" value="KXB78933.1"/>
    <property type="molecule type" value="Genomic_DNA"/>
</dbReference>
<dbReference type="RefSeq" id="WP_060934718.1">
    <property type="nucleotide sequence ID" value="NZ_KQ960409.1"/>
</dbReference>
<name>A0A134BG55_9PORP</name>
<evidence type="ECO:0000313" key="2">
    <source>
        <dbReference type="EMBL" id="KXB78933.1"/>
    </source>
</evidence>
<organism evidence="2 3">
    <name type="scientific">Porphyromonas somerae</name>
    <dbReference type="NCBI Taxonomy" id="322095"/>
    <lineage>
        <taxon>Bacteria</taxon>
        <taxon>Pseudomonadati</taxon>
        <taxon>Bacteroidota</taxon>
        <taxon>Bacteroidia</taxon>
        <taxon>Bacteroidales</taxon>
        <taxon>Porphyromonadaceae</taxon>
        <taxon>Porphyromonas</taxon>
    </lineage>
</organism>
<accession>A0A134BG55</accession>
<proteinExistence type="predicted"/>
<evidence type="ECO:0000313" key="3">
    <source>
        <dbReference type="Proteomes" id="UP000070224"/>
    </source>
</evidence>
<sequence length="149" mass="16497">MKLKHIFLFLGAVLLGLTACSKDTPNTPDLSKTLAGTEWECVIQGTEQENGEKEVETLLLHFIDNTKFTVLGTHKTLKNGIVVNTEEPSASEGTYTYINKVATLTTQTIRNGKTETEVLTLTMDASNMKFTGTVTDEDESYTLTFVRKK</sequence>
<protein>
    <recommendedName>
        <fullName evidence="4">Lipocalin-like domain-containing protein</fullName>
    </recommendedName>
</protein>
<reference evidence="3" key="1">
    <citation type="submission" date="2016-01" db="EMBL/GenBank/DDBJ databases">
        <authorList>
            <person name="Mitreva M."/>
            <person name="Pepin K.H."/>
            <person name="Mihindukulasuriya K.A."/>
            <person name="Fulton R."/>
            <person name="Fronick C."/>
            <person name="O'Laughlin M."/>
            <person name="Miner T."/>
            <person name="Herter B."/>
            <person name="Rosa B.A."/>
            <person name="Cordes M."/>
            <person name="Tomlinson C."/>
            <person name="Wollam A."/>
            <person name="Palsikar V.B."/>
            <person name="Mardis E.R."/>
            <person name="Wilson R.K."/>
        </authorList>
    </citation>
    <scope>NUCLEOTIDE SEQUENCE [LARGE SCALE GENOMIC DNA]</scope>
    <source>
        <strain evidence="3">KA00683</strain>
    </source>
</reference>
<comment type="caution">
    <text evidence="2">The sequence shown here is derived from an EMBL/GenBank/DDBJ whole genome shotgun (WGS) entry which is preliminary data.</text>
</comment>
<dbReference type="Proteomes" id="UP000070224">
    <property type="component" value="Unassembled WGS sequence"/>
</dbReference>
<gene>
    <name evidence="2" type="ORF">HMPREF3185_00061</name>
</gene>
<keyword evidence="1" id="KW-0732">Signal</keyword>
<dbReference type="STRING" id="322095.HMPREF3185_00061"/>
<dbReference type="PATRIC" id="fig|322095.3.peg.61"/>
<dbReference type="AlphaFoldDB" id="A0A134BG55"/>
<dbReference type="PROSITE" id="PS51257">
    <property type="entry name" value="PROKAR_LIPOPROTEIN"/>
    <property type="match status" value="1"/>
</dbReference>
<evidence type="ECO:0008006" key="4">
    <source>
        <dbReference type="Google" id="ProtNLM"/>
    </source>
</evidence>